<evidence type="ECO:0000313" key="2">
    <source>
        <dbReference type="Proteomes" id="UP000009081"/>
    </source>
</evidence>
<dbReference type="HOGENOM" id="CLU_142273_0_0_5"/>
<dbReference type="Proteomes" id="UP000009081">
    <property type="component" value="Plasmid p2META1"/>
</dbReference>
<organism evidence="1 2">
    <name type="scientific">Methylorubrum extorquens (strain ATCC 14718 / DSM 1338 / JCM 2805 / NCIMB 9133 / AM1)</name>
    <name type="common">Methylobacterium extorquens</name>
    <dbReference type="NCBI Taxonomy" id="272630"/>
    <lineage>
        <taxon>Bacteria</taxon>
        <taxon>Pseudomonadati</taxon>
        <taxon>Pseudomonadota</taxon>
        <taxon>Alphaproteobacteria</taxon>
        <taxon>Hyphomicrobiales</taxon>
        <taxon>Methylobacteriaceae</taxon>
        <taxon>Methylorubrum</taxon>
    </lineage>
</organism>
<reference evidence="1 2" key="1">
    <citation type="journal article" date="2009" name="PLoS ONE">
        <title>Methylobacterium genome sequences: a reference blueprint to investigate microbial metabolism of C1 compounds from natural and industrial sources.</title>
        <authorList>
            <person name="Vuilleumier S."/>
            <person name="Chistoserdova L."/>
            <person name="Lee M.-C."/>
            <person name="Bringel F."/>
            <person name="Lajus A."/>
            <person name="Zhou Y."/>
            <person name="Gourion B."/>
            <person name="Barbe V."/>
            <person name="Chang J."/>
            <person name="Cruveiller S."/>
            <person name="Dossat C."/>
            <person name="Gillett W."/>
            <person name="Gruffaz C."/>
            <person name="Haugen E."/>
            <person name="Hourcade E."/>
            <person name="Levy R."/>
            <person name="Mangenot S."/>
            <person name="Muller E."/>
            <person name="Nadalig T."/>
            <person name="Pagni M."/>
            <person name="Penny C."/>
            <person name="Peyraud R."/>
            <person name="Robinson D.G."/>
            <person name="Roche D."/>
            <person name="Rouy Z."/>
            <person name="Saenampechek C."/>
            <person name="Salvignol G."/>
            <person name="Vallenet D."/>
            <person name="Wu Z."/>
            <person name="Marx C.J."/>
            <person name="Vorholt J.A."/>
            <person name="Olson M.V."/>
            <person name="Kaul R."/>
            <person name="Weissenbach J."/>
            <person name="Medigue C."/>
            <person name="Lidstrom M.E."/>
        </authorList>
    </citation>
    <scope>NUCLEOTIDE SEQUENCE [LARGE SCALE GENOMIC DNA]</scope>
    <source>
        <strain evidence="2">ATCC 14718 / DSM 1338 / JCM 2805 / NCIMB 9133 / AM1</strain>
    </source>
</reference>
<proteinExistence type="predicted"/>
<name>C5B6T8_METEA</name>
<keyword evidence="1" id="KW-0614">Plasmid</keyword>
<dbReference type="InterPro" id="IPR044543">
    <property type="entry name" value="YHJQ-like"/>
</dbReference>
<accession>C5B6T8</accession>
<dbReference type="PANTHER" id="PTHR37310:SF1">
    <property type="entry name" value="CYTOPLASMIC PROTEIN"/>
    <property type="match status" value="1"/>
</dbReference>
<protein>
    <recommendedName>
        <fullName evidence="3">Ferredoxin</fullName>
    </recommendedName>
</protein>
<gene>
    <name evidence="1" type="ordered locus">MexAM1_p2METAp0035</name>
</gene>
<geneLocation type="plasmid" evidence="1 2">
    <name>p2META1</name>
</geneLocation>
<dbReference type="KEGG" id="mea:Mex_p20035"/>
<dbReference type="InterPro" id="IPR005560">
    <property type="entry name" value="Csp_YhjQ"/>
</dbReference>
<dbReference type="PANTHER" id="PTHR37310">
    <property type="entry name" value="CYTOPLASMIC PROTEIN-RELATED"/>
    <property type="match status" value="1"/>
</dbReference>
<keyword evidence="2" id="KW-1185">Reference proteome</keyword>
<dbReference type="AlphaFoldDB" id="C5B6T8"/>
<dbReference type="CDD" id="cd08026">
    <property type="entry name" value="DUF326"/>
    <property type="match status" value="1"/>
</dbReference>
<evidence type="ECO:0008006" key="3">
    <source>
        <dbReference type="Google" id="ProtNLM"/>
    </source>
</evidence>
<evidence type="ECO:0000313" key="1">
    <source>
        <dbReference type="EMBL" id="ACS44170.1"/>
    </source>
</evidence>
<dbReference type="Pfam" id="PF03860">
    <property type="entry name" value="Csp"/>
    <property type="match status" value="1"/>
</dbReference>
<dbReference type="EMBL" id="CP001513">
    <property type="protein sequence ID" value="ACS44170.1"/>
    <property type="molecule type" value="Genomic_DNA"/>
</dbReference>
<sequence length="123" mass="13813">MPPRGLFSHKEFPMHQMSSEMQACIDECLRCYQTCLSMASNQCLPAGGKHVEPGHFRLMLSCAEICRTSAHVMLLGTEHHKHVCRECADVCEDCARSCESVGNMQQCIEQCRRCAESCRKMAA</sequence>
<dbReference type="Gene3D" id="1.20.1270.360">
    <property type="match status" value="1"/>
</dbReference>